<sequence>MASLPCSARPSPSILGFRRPSCRPSATTALAFGANVPFTPLNFRFKNAVTLQLSRSSFAVFASSSNPSDQNPLKEKSDEIKTGDASQGPPFLTILAGLLVFLVVCWIIGSILSWLIGLIFHSPPTK</sequence>
<protein>
    <submittedName>
        <fullName evidence="3">CCR4-NOT transcription complex subunit like</fullName>
    </submittedName>
</protein>
<dbReference type="Gramene" id="PSS24505">
    <property type="protein sequence ID" value="PSS24505"/>
    <property type="gene ID" value="CEY00_Acc09346"/>
</dbReference>
<feature type="region of interest" description="Disordered" evidence="1">
    <location>
        <begin position="62"/>
        <end position="86"/>
    </location>
</feature>
<feature type="compositionally biased region" description="Basic and acidic residues" evidence="1">
    <location>
        <begin position="72"/>
        <end position="82"/>
    </location>
</feature>
<keyword evidence="4" id="KW-1185">Reference proteome</keyword>
<gene>
    <name evidence="3" type="ORF">CEY00_Acc09346</name>
</gene>
<keyword evidence="2" id="KW-0812">Transmembrane</keyword>
<dbReference type="EMBL" id="NKQK01000008">
    <property type="protein sequence ID" value="PSS24505.1"/>
    <property type="molecule type" value="Genomic_DNA"/>
</dbReference>
<accession>A0A2R6RAC6</accession>
<dbReference type="OrthoDB" id="783284at2759"/>
<comment type="caution">
    <text evidence="3">The sequence shown here is derived from an EMBL/GenBank/DDBJ whole genome shotgun (WGS) entry which is preliminary data.</text>
</comment>
<dbReference type="Proteomes" id="UP000241394">
    <property type="component" value="Chromosome LG8"/>
</dbReference>
<dbReference type="AlphaFoldDB" id="A0A2R6RAC6"/>
<dbReference type="OMA" id="IRESWHA"/>
<reference evidence="3 4" key="1">
    <citation type="submission" date="2017-07" db="EMBL/GenBank/DDBJ databases">
        <title>An improved, manually edited Actinidia chinensis var. chinensis (kiwifruit) genome highlights the challenges associated with draft genomes and gene prediction in plants.</title>
        <authorList>
            <person name="Pilkington S."/>
            <person name="Crowhurst R."/>
            <person name="Hilario E."/>
            <person name="Nardozza S."/>
            <person name="Fraser L."/>
            <person name="Peng Y."/>
            <person name="Gunaseelan K."/>
            <person name="Simpson R."/>
            <person name="Tahir J."/>
            <person name="Deroles S."/>
            <person name="Templeton K."/>
            <person name="Luo Z."/>
            <person name="Davy M."/>
            <person name="Cheng C."/>
            <person name="Mcneilage M."/>
            <person name="Scaglione D."/>
            <person name="Liu Y."/>
            <person name="Zhang Q."/>
            <person name="Datson P."/>
            <person name="De Silva N."/>
            <person name="Gardiner S."/>
            <person name="Bassett H."/>
            <person name="Chagne D."/>
            <person name="Mccallum J."/>
            <person name="Dzierzon H."/>
            <person name="Deng C."/>
            <person name="Wang Y.-Y."/>
            <person name="Barron N."/>
            <person name="Manako K."/>
            <person name="Bowen J."/>
            <person name="Foster T."/>
            <person name="Erridge Z."/>
            <person name="Tiffin H."/>
            <person name="Waite C."/>
            <person name="Davies K."/>
            <person name="Grierson E."/>
            <person name="Laing W."/>
            <person name="Kirk R."/>
            <person name="Chen X."/>
            <person name="Wood M."/>
            <person name="Montefiori M."/>
            <person name="Brummell D."/>
            <person name="Schwinn K."/>
            <person name="Catanach A."/>
            <person name="Fullerton C."/>
            <person name="Li D."/>
            <person name="Meiyalaghan S."/>
            <person name="Nieuwenhuizen N."/>
            <person name="Read N."/>
            <person name="Prakash R."/>
            <person name="Hunter D."/>
            <person name="Zhang H."/>
            <person name="Mckenzie M."/>
            <person name="Knabel M."/>
            <person name="Harris A."/>
            <person name="Allan A."/>
            <person name="Chen A."/>
            <person name="Janssen B."/>
            <person name="Plunkett B."/>
            <person name="Dwamena C."/>
            <person name="Voogd C."/>
            <person name="Leif D."/>
            <person name="Lafferty D."/>
            <person name="Souleyre E."/>
            <person name="Varkonyi-Gasic E."/>
            <person name="Gambi F."/>
            <person name="Hanley J."/>
            <person name="Yao J.-L."/>
            <person name="Cheung J."/>
            <person name="David K."/>
            <person name="Warren B."/>
            <person name="Marsh K."/>
            <person name="Snowden K."/>
            <person name="Lin-Wang K."/>
            <person name="Brian L."/>
            <person name="Martinez-Sanchez M."/>
            <person name="Wang M."/>
            <person name="Ileperuma N."/>
            <person name="Macnee N."/>
            <person name="Campin R."/>
            <person name="Mcatee P."/>
            <person name="Drummond R."/>
            <person name="Espley R."/>
            <person name="Ireland H."/>
            <person name="Wu R."/>
            <person name="Atkinson R."/>
            <person name="Karunairetnam S."/>
            <person name="Bulley S."/>
            <person name="Chunkath S."/>
            <person name="Hanley Z."/>
            <person name="Storey R."/>
            <person name="Thrimawithana A."/>
            <person name="Thomson S."/>
            <person name="David C."/>
            <person name="Testolin R."/>
        </authorList>
    </citation>
    <scope>NUCLEOTIDE SEQUENCE [LARGE SCALE GENOMIC DNA]</scope>
    <source>
        <strain evidence="4">cv. Red5</strain>
        <tissue evidence="3">Young leaf</tissue>
    </source>
</reference>
<organism evidence="3 4">
    <name type="scientific">Actinidia chinensis var. chinensis</name>
    <name type="common">Chinese soft-hair kiwi</name>
    <dbReference type="NCBI Taxonomy" id="1590841"/>
    <lineage>
        <taxon>Eukaryota</taxon>
        <taxon>Viridiplantae</taxon>
        <taxon>Streptophyta</taxon>
        <taxon>Embryophyta</taxon>
        <taxon>Tracheophyta</taxon>
        <taxon>Spermatophyta</taxon>
        <taxon>Magnoliopsida</taxon>
        <taxon>eudicotyledons</taxon>
        <taxon>Gunneridae</taxon>
        <taxon>Pentapetalae</taxon>
        <taxon>asterids</taxon>
        <taxon>Ericales</taxon>
        <taxon>Actinidiaceae</taxon>
        <taxon>Actinidia</taxon>
    </lineage>
</organism>
<keyword evidence="2" id="KW-0472">Membrane</keyword>
<evidence type="ECO:0000313" key="3">
    <source>
        <dbReference type="EMBL" id="PSS24505.1"/>
    </source>
</evidence>
<name>A0A2R6RAC6_ACTCC</name>
<feature type="transmembrane region" description="Helical" evidence="2">
    <location>
        <begin position="91"/>
        <end position="120"/>
    </location>
</feature>
<evidence type="ECO:0000256" key="1">
    <source>
        <dbReference type="SAM" id="MobiDB-lite"/>
    </source>
</evidence>
<evidence type="ECO:0000313" key="4">
    <source>
        <dbReference type="Proteomes" id="UP000241394"/>
    </source>
</evidence>
<dbReference type="InParanoid" id="A0A2R6RAC6"/>
<evidence type="ECO:0000256" key="2">
    <source>
        <dbReference type="SAM" id="Phobius"/>
    </source>
</evidence>
<proteinExistence type="predicted"/>
<keyword evidence="2" id="KW-1133">Transmembrane helix</keyword>
<reference evidence="4" key="2">
    <citation type="journal article" date="2018" name="BMC Genomics">
        <title>A manually annotated Actinidia chinensis var. chinensis (kiwifruit) genome highlights the challenges associated with draft genomes and gene prediction in plants.</title>
        <authorList>
            <person name="Pilkington S.M."/>
            <person name="Crowhurst R."/>
            <person name="Hilario E."/>
            <person name="Nardozza S."/>
            <person name="Fraser L."/>
            <person name="Peng Y."/>
            <person name="Gunaseelan K."/>
            <person name="Simpson R."/>
            <person name="Tahir J."/>
            <person name="Deroles S.C."/>
            <person name="Templeton K."/>
            <person name="Luo Z."/>
            <person name="Davy M."/>
            <person name="Cheng C."/>
            <person name="McNeilage M."/>
            <person name="Scaglione D."/>
            <person name="Liu Y."/>
            <person name="Zhang Q."/>
            <person name="Datson P."/>
            <person name="De Silva N."/>
            <person name="Gardiner S.E."/>
            <person name="Bassett H."/>
            <person name="Chagne D."/>
            <person name="McCallum J."/>
            <person name="Dzierzon H."/>
            <person name="Deng C."/>
            <person name="Wang Y.Y."/>
            <person name="Barron L."/>
            <person name="Manako K."/>
            <person name="Bowen J."/>
            <person name="Foster T.M."/>
            <person name="Erridge Z.A."/>
            <person name="Tiffin H."/>
            <person name="Waite C.N."/>
            <person name="Davies K.M."/>
            <person name="Grierson E.P."/>
            <person name="Laing W.A."/>
            <person name="Kirk R."/>
            <person name="Chen X."/>
            <person name="Wood M."/>
            <person name="Montefiori M."/>
            <person name="Brummell D.A."/>
            <person name="Schwinn K.E."/>
            <person name="Catanach A."/>
            <person name="Fullerton C."/>
            <person name="Li D."/>
            <person name="Meiyalaghan S."/>
            <person name="Nieuwenhuizen N."/>
            <person name="Read N."/>
            <person name="Prakash R."/>
            <person name="Hunter D."/>
            <person name="Zhang H."/>
            <person name="McKenzie M."/>
            <person name="Knabel M."/>
            <person name="Harris A."/>
            <person name="Allan A.C."/>
            <person name="Gleave A."/>
            <person name="Chen A."/>
            <person name="Janssen B.J."/>
            <person name="Plunkett B."/>
            <person name="Ampomah-Dwamena C."/>
            <person name="Voogd C."/>
            <person name="Leif D."/>
            <person name="Lafferty D."/>
            <person name="Souleyre E.J.F."/>
            <person name="Varkonyi-Gasic E."/>
            <person name="Gambi F."/>
            <person name="Hanley J."/>
            <person name="Yao J.L."/>
            <person name="Cheung J."/>
            <person name="David K.M."/>
            <person name="Warren B."/>
            <person name="Marsh K."/>
            <person name="Snowden K.C."/>
            <person name="Lin-Wang K."/>
            <person name="Brian L."/>
            <person name="Martinez-Sanchez M."/>
            <person name="Wang M."/>
            <person name="Ileperuma N."/>
            <person name="Macnee N."/>
            <person name="Campin R."/>
            <person name="McAtee P."/>
            <person name="Drummond R.S.M."/>
            <person name="Espley R.V."/>
            <person name="Ireland H.S."/>
            <person name="Wu R."/>
            <person name="Atkinson R.G."/>
            <person name="Karunairetnam S."/>
            <person name="Bulley S."/>
            <person name="Chunkath S."/>
            <person name="Hanley Z."/>
            <person name="Storey R."/>
            <person name="Thrimawithana A.H."/>
            <person name="Thomson S."/>
            <person name="David C."/>
            <person name="Testolin R."/>
            <person name="Huang H."/>
            <person name="Hellens R.P."/>
            <person name="Schaffer R.J."/>
        </authorList>
    </citation>
    <scope>NUCLEOTIDE SEQUENCE [LARGE SCALE GENOMIC DNA]</scope>
    <source>
        <strain evidence="4">cv. Red5</strain>
    </source>
</reference>